<evidence type="ECO:0000256" key="2">
    <source>
        <dbReference type="ARBA" id="ARBA00023043"/>
    </source>
</evidence>
<dbReference type="InterPro" id="IPR002110">
    <property type="entry name" value="Ankyrin_rpt"/>
</dbReference>
<accession>A0A210PNG4</accession>
<gene>
    <name evidence="4" type="ORF">KP79_PYT14350</name>
</gene>
<dbReference type="InterPro" id="IPR036770">
    <property type="entry name" value="Ankyrin_rpt-contain_sf"/>
</dbReference>
<dbReference type="PROSITE" id="PS50088">
    <property type="entry name" value="ANK_REPEAT"/>
    <property type="match status" value="1"/>
</dbReference>
<evidence type="ECO:0000313" key="4">
    <source>
        <dbReference type="EMBL" id="OWF38032.1"/>
    </source>
</evidence>
<dbReference type="AlphaFoldDB" id="A0A210PNG4"/>
<organism evidence="4 5">
    <name type="scientific">Mizuhopecten yessoensis</name>
    <name type="common">Japanese scallop</name>
    <name type="synonym">Patinopecten yessoensis</name>
    <dbReference type="NCBI Taxonomy" id="6573"/>
    <lineage>
        <taxon>Eukaryota</taxon>
        <taxon>Metazoa</taxon>
        <taxon>Spiralia</taxon>
        <taxon>Lophotrochozoa</taxon>
        <taxon>Mollusca</taxon>
        <taxon>Bivalvia</taxon>
        <taxon>Autobranchia</taxon>
        <taxon>Pteriomorphia</taxon>
        <taxon>Pectinida</taxon>
        <taxon>Pectinoidea</taxon>
        <taxon>Pectinidae</taxon>
        <taxon>Mizuhopecten</taxon>
    </lineage>
</organism>
<comment type="caution">
    <text evidence="4">The sequence shown here is derived from an EMBL/GenBank/DDBJ whole genome shotgun (WGS) entry which is preliminary data.</text>
</comment>
<dbReference type="Gene3D" id="1.25.40.20">
    <property type="entry name" value="Ankyrin repeat-containing domain"/>
    <property type="match status" value="3"/>
</dbReference>
<name>A0A210PNG4_MIZYE</name>
<proteinExistence type="predicted"/>
<dbReference type="SMART" id="SM00248">
    <property type="entry name" value="ANK"/>
    <property type="match status" value="5"/>
</dbReference>
<reference evidence="4 5" key="1">
    <citation type="journal article" date="2017" name="Nat. Ecol. Evol.">
        <title>Scallop genome provides insights into evolution of bilaterian karyotype and development.</title>
        <authorList>
            <person name="Wang S."/>
            <person name="Zhang J."/>
            <person name="Jiao W."/>
            <person name="Li J."/>
            <person name="Xun X."/>
            <person name="Sun Y."/>
            <person name="Guo X."/>
            <person name="Huan P."/>
            <person name="Dong B."/>
            <person name="Zhang L."/>
            <person name="Hu X."/>
            <person name="Sun X."/>
            <person name="Wang J."/>
            <person name="Zhao C."/>
            <person name="Wang Y."/>
            <person name="Wang D."/>
            <person name="Huang X."/>
            <person name="Wang R."/>
            <person name="Lv J."/>
            <person name="Li Y."/>
            <person name="Zhang Z."/>
            <person name="Liu B."/>
            <person name="Lu W."/>
            <person name="Hui Y."/>
            <person name="Liang J."/>
            <person name="Zhou Z."/>
            <person name="Hou R."/>
            <person name="Li X."/>
            <person name="Liu Y."/>
            <person name="Li H."/>
            <person name="Ning X."/>
            <person name="Lin Y."/>
            <person name="Zhao L."/>
            <person name="Xing Q."/>
            <person name="Dou J."/>
            <person name="Li Y."/>
            <person name="Mao J."/>
            <person name="Guo H."/>
            <person name="Dou H."/>
            <person name="Li T."/>
            <person name="Mu C."/>
            <person name="Jiang W."/>
            <person name="Fu Q."/>
            <person name="Fu X."/>
            <person name="Miao Y."/>
            <person name="Liu J."/>
            <person name="Yu Q."/>
            <person name="Li R."/>
            <person name="Liao H."/>
            <person name="Li X."/>
            <person name="Kong Y."/>
            <person name="Jiang Z."/>
            <person name="Chourrout D."/>
            <person name="Li R."/>
            <person name="Bao Z."/>
        </authorList>
    </citation>
    <scope>NUCLEOTIDE SEQUENCE [LARGE SCALE GENOMIC DNA]</scope>
    <source>
        <strain evidence="4 5">PY_sf001</strain>
    </source>
</reference>
<dbReference type="SUPFAM" id="SSF48403">
    <property type="entry name" value="Ankyrin repeat"/>
    <property type="match status" value="2"/>
</dbReference>
<keyword evidence="5" id="KW-1185">Reference proteome</keyword>
<dbReference type="PANTHER" id="PTHR24198:SF165">
    <property type="entry name" value="ANKYRIN REPEAT-CONTAINING PROTEIN-RELATED"/>
    <property type="match status" value="1"/>
</dbReference>
<dbReference type="Proteomes" id="UP000242188">
    <property type="component" value="Unassembled WGS sequence"/>
</dbReference>
<dbReference type="EMBL" id="NEDP02005575">
    <property type="protein sequence ID" value="OWF38032.1"/>
    <property type="molecule type" value="Genomic_DNA"/>
</dbReference>
<keyword evidence="1" id="KW-0677">Repeat</keyword>
<sequence>MYLPKKMSVLEATDQLCPDQLLMLTDDIKDGVVKYPALYHHVVDALCLRPKSHKEAAQIVYILRNYGYTVNHTDKSGSTPLLRYMQSCDLVEADVVEAMLRCNTDVFIRNENNTSAYEEARKPHITLSIKALFARYMPGIWRAIAADEVHQVRFLVNQWCRVDVEQEGKSLLHLAFDVGTENIIGIISGIHTSMALAHGVLAGDVKYVENLLSKERTINVNLKNMGDGGTTPLYYAALQNNTEIVRLLLSMGARVHCTITTADKTDLPLLFALMLEYPQVHASTLQLLIPQTPVHVETLHYKGKNILFHCVDCDIDSSVVAAILDVSSAAMVTAREESGLTAREYAEKEGCSAVVEVIDKFVYNWWTDKSNDKNRKLLALHSYYPIPTVSKILSLDDVGNHDNHHGEVREELLSSSLTQYQRHICKFHQALELEDEEQVHNDVTYFGCDSFQEFMCDSRPQGEGQPALHKVVLRRNAELTQLLAETLVYKQGCRLDSVRDQFFRTALHYAYAVEDNKAIVDILVDHGASDFSMDKDGRSPLAFKDRRELAEMRDLLHYQLIQDFDQPEPDPWSSPLPIPIIGYIRNCGHAQHASNSLTRKLNQSDGRRQVSAAILEKTSTQNRKMFAIKDQGQADQHLVLQSKPATDSQTAKFFNVSENKFDSSANSSRMTFSDFELETLETVPLEASITEKITRLR</sequence>
<keyword evidence="2 3" id="KW-0040">ANK repeat</keyword>
<evidence type="ECO:0000256" key="3">
    <source>
        <dbReference type="PROSITE-ProRule" id="PRU00023"/>
    </source>
</evidence>
<dbReference type="Pfam" id="PF12796">
    <property type="entry name" value="Ank_2"/>
    <property type="match status" value="1"/>
</dbReference>
<dbReference type="PANTHER" id="PTHR24198">
    <property type="entry name" value="ANKYRIN REPEAT AND PROTEIN KINASE DOMAIN-CONTAINING PROTEIN"/>
    <property type="match status" value="1"/>
</dbReference>
<dbReference type="PROSITE" id="PS50297">
    <property type="entry name" value="ANK_REP_REGION"/>
    <property type="match status" value="1"/>
</dbReference>
<protein>
    <submittedName>
        <fullName evidence="4">Alpha-latrotoxin-Lh1a</fullName>
    </submittedName>
</protein>
<feature type="repeat" description="ANK" evidence="3">
    <location>
        <begin position="228"/>
        <end position="256"/>
    </location>
</feature>
<dbReference type="STRING" id="6573.A0A210PNG4"/>
<dbReference type="OrthoDB" id="432281at2759"/>
<evidence type="ECO:0000256" key="1">
    <source>
        <dbReference type="ARBA" id="ARBA00022737"/>
    </source>
</evidence>
<evidence type="ECO:0000313" key="5">
    <source>
        <dbReference type="Proteomes" id="UP000242188"/>
    </source>
</evidence>